<dbReference type="Proteomes" id="UP000324585">
    <property type="component" value="Unassembled WGS sequence"/>
</dbReference>
<dbReference type="AlphaFoldDB" id="A0A5J4YHQ6"/>
<sequence length="637" mass="71785">MVDTSLHVERKMTEADLGVELAVSAETIEWIARNVSNFVIEFLGQPQQDGAMGNEHPFFGTDAIRIHFEEMDIQNAVGISDNIERLCRSITLHIVNVGNGFPDIAAQEINAAHGRAEELSRLGVPDAHLLHIWNIAWSAANNTFQYHRLQSSEGSPGNPTALADVFLSLIEIHKVVLASGALACCSETIRTMASDAARYVANTRDGILDVEGEHEVQRQAREVAEHLQVGLAGDTIGDRMKMIFLDTTHSVWNLLTGQNIDSDAAENGRRISDCALQLQRIGVPGDVVRRILSLAWDAACHEVTRRYPSGNGEDAYGALTLWDQRLTDHVRSLAACSASVQPQAEDPWWQYVKVEHMRVEHVALLFGKLMSDRDTMHVVLKEQIDGMDLVSVMNDDEYNAKMQTVPLARESRRALERWLRYKSASELACGRNLETLLPNEFAHLLEFNVCLRAELARRVVDRGICGKVLADFDADEGMMHVPLNLEEKLKVQDWLTLRKRKLSCKYVPFRSMSSEQLAHLLCAELGLSTIYMHKVLDLRLQGSSLIELDSIRRTLGMPTEEFEILEAWVTSRCSSIALDGYIRNALEDKRPDNVRSARDTLYDLRDSIQQWDAWLEYRADPARAVRVQWILDRFPGL</sequence>
<comment type="caution">
    <text evidence="1">The sequence shown here is derived from an EMBL/GenBank/DDBJ whole genome shotgun (WGS) entry which is preliminary data.</text>
</comment>
<protein>
    <submittedName>
        <fullName evidence="1">Uncharacterized protein</fullName>
    </submittedName>
</protein>
<keyword evidence="3" id="KW-1185">Reference proteome</keyword>
<organism evidence="1 3">
    <name type="scientific">Porphyridium purpureum</name>
    <name type="common">Red alga</name>
    <name type="synonym">Porphyridium cruentum</name>
    <dbReference type="NCBI Taxonomy" id="35688"/>
    <lineage>
        <taxon>Eukaryota</taxon>
        <taxon>Rhodophyta</taxon>
        <taxon>Bangiophyceae</taxon>
        <taxon>Porphyridiales</taxon>
        <taxon>Porphyridiaceae</taxon>
        <taxon>Porphyridium</taxon>
    </lineage>
</organism>
<evidence type="ECO:0000313" key="3">
    <source>
        <dbReference type="Proteomes" id="UP000324585"/>
    </source>
</evidence>
<evidence type="ECO:0000313" key="2">
    <source>
        <dbReference type="EMBL" id="KAA8491259.1"/>
    </source>
</evidence>
<reference evidence="3" key="1">
    <citation type="journal article" date="2019" name="Nat. Commun.">
        <title>Expansion of phycobilisome linker gene families in mesophilic red algae.</title>
        <authorList>
            <person name="Lee J."/>
            <person name="Kim D."/>
            <person name="Bhattacharya D."/>
            <person name="Yoon H.S."/>
        </authorList>
    </citation>
    <scope>NUCLEOTIDE SEQUENCE [LARGE SCALE GENOMIC DNA]</scope>
    <source>
        <strain evidence="3">CCMP 1328</strain>
    </source>
</reference>
<name>A0A5J4YHQ6_PORPP</name>
<proteinExistence type="predicted"/>
<gene>
    <name evidence="2" type="ORF">FVE85_9554</name>
    <name evidence="1" type="ORF">FVE85_9888</name>
</gene>
<evidence type="ECO:0000313" key="1">
    <source>
        <dbReference type="EMBL" id="KAA8490996.1"/>
    </source>
</evidence>
<dbReference type="EMBL" id="VRMN01000015">
    <property type="protein sequence ID" value="KAA8491259.1"/>
    <property type="molecule type" value="Genomic_DNA"/>
</dbReference>
<accession>A0A5J4YHQ6</accession>
<dbReference type="EMBL" id="VRMN01000017">
    <property type="protein sequence ID" value="KAA8490996.1"/>
    <property type="molecule type" value="Genomic_DNA"/>
</dbReference>
<reference evidence="1" key="2">
    <citation type="submission" date="2019-09" db="EMBL/GenBank/DDBJ databases">
        <title>Expansion of phycobilisome linker gene families in mesophilic red algae.</title>
        <authorList>
            <person name="Lee J."/>
        </authorList>
    </citation>
    <scope>NUCLEOTIDE SEQUENCE [LARGE SCALE GENOMIC DNA]</scope>
    <source>
        <strain evidence="1">CCMP 1328</strain>
        <tissue evidence="1">Unicellular</tissue>
    </source>
</reference>